<dbReference type="InterPro" id="IPR003661">
    <property type="entry name" value="HisK_dim/P_dom"/>
</dbReference>
<dbReference type="SUPFAM" id="SSF55781">
    <property type="entry name" value="GAF domain-like"/>
    <property type="match status" value="1"/>
</dbReference>
<comment type="caution">
    <text evidence="13">The sequence shown here is derived from an EMBL/GenBank/DDBJ whole genome shotgun (WGS) entry which is preliminary data.</text>
</comment>
<evidence type="ECO:0000259" key="12">
    <source>
        <dbReference type="PROSITE" id="PS50112"/>
    </source>
</evidence>
<keyword evidence="6" id="KW-0547">Nucleotide-binding</keyword>
<keyword evidence="8" id="KW-0067">ATP-binding</keyword>
<dbReference type="AlphaFoldDB" id="A0A7C0ZLP1"/>
<dbReference type="SMART" id="SM00065">
    <property type="entry name" value="GAF"/>
    <property type="match status" value="1"/>
</dbReference>
<keyword evidence="10" id="KW-0902">Two-component regulatory system</keyword>
<protein>
    <recommendedName>
        <fullName evidence="3">histidine kinase</fullName>
        <ecNumber evidence="3">2.7.13.3</ecNumber>
    </recommendedName>
</protein>
<evidence type="ECO:0000256" key="2">
    <source>
        <dbReference type="ARBA" id="ARBA00004141"/>
    </source>
</evidence>
<dbReference type="InterPro" id="IPR036097">
    <property type="entry name" value="HisK_dim/P_sf"/>
</dbReference>
<accession>A0A7C0ZLP1</accession>
<evidence type="ECO:0000256" key="3">
    <source>
        <dbReference type="ARBA" id="ARBA00012438"/>
    </source>
</evidence>
<dbReference type="InterPro" id="IPR003018">
    <property type="entry name" value="GAF"/>
</dbReference>
<evidence type="ECO:0000256" key="10">
    <source>
        <dbReference type="ARBA" id="ARBA00023012"/>
    </source>
</evidence>
<dbReference type="GO" id="GO:0005524">
    <property type="term" value="F:ATP binding"/>
    <property type="evidence" value="ECO:0007669"/>
    <property type="project" value="UniProtKB-KW"/>
</dbReference>
<dbReference type="GO" id="GO:0030295">
    <property type="term" value="F:protein kinase activator activity"/>
    <property type="evidence" value="ECO:0007669"/>
    <property type="project" value="TreeGrafter"/>
</dbReference>
<keyword evidence="7" id="KW-0418">Kinase</keyword>
<dbReference type="GO" id="GO:0000156">
    <property type="term" value="F:phosphorelay response regulator activity"/>
    <property type="evidence" value="ECO:0007669"/>
    <property type="project" value="TreeGrafter"/>
</dbReference>
<dbReference type="GO" id="GO:0000155">
    <property type="term" value="F:phosphorelay sensor kinase activity"/>
    <property type="evidence" value="ECO:0007669"/>
    <property type="project" value="InterPro"/>
</dbReference>
<dbReference type="Pfam" id="PF00512">
    <property type="entry name" value="HisKA"/>
    <property type="match status" value="1"/>
</dbReference>
<evidence type="ECO:0000256" key="6">
    <source>
        <dbReference type="ARBA" id="ARBA00022741"/>
    </source>
</evidence>
<dbReference type="PANTHER" id="PTHR42878">
    <property type="entry name" value="TWO-COMPONENT HISTIDINE KINASE"/>
    <property type="match status" value="1"/>
</dbReference>
<dbReference type="InterPro" id="IPR035965">
    <property type="entry name" value="PAS-like_dom_sf"/>
</dbReference>
<keyword evidence="5" id="KW-0812">Transmembrane</keyword>
<dbReference type="Gene3D" id="1.10.287.130">
    <property type="match status" value="1"/>
</dbReference>
<comment type="subcellular location">
    <subcellularLocation>
        <location evidence="2">Membrane</location>
        <topology evidence="2">Multi-pass membrane protein</topology>
    </subcellularLocation>
</comment>
<proteinExistence type="predicted"/>
<dbReference type="EC" id="2.7.13.3" evidence="3"/>
<dbReference type="GO" id="GO:0007234">
    <property type="term" value="P:osmosensory signaling via phosphorelay pathway"/>
    <property type="evidence" value="ECO:0007669"/>
    <property type="project" value="TreeGrafter"/>
</dbReference>
<dbReference type="InterPro" id="IPR050351">
    <property type="entry name" value="BphY/WalK/GraS-like"/>
</dbReference>
<dbReference type="EMBL" id="DQWE01000318">
    <property type="protein sequence ID" value="HDI83464.1"/>
    <property type="molecule type" value="Genomic_DNA"/>
</dbReference>
<evidence type="ECO:0000256" key="1">
    <source>
        <dbReference type="ARBA" id="ARBA00000085"/>
    </source>
</evidence>
<dbReference type="Gene3D" id="3.30.450.40">
    <property type="match status" value="1"/>
</dbReference>
<evidence type="ECO:0000256" key="11">
    <source>
        <dbReference type="ARBA" id="ARBA00023136"/>
    </source>
</evidence>
<dbReference type="Pfam" id="PF13185">
    <property type="entry name" value="GAF_2"/>
    <property type="match status" value="1"/>
</dbReference>
<dbReference type="Proteomes" id="UP000885847">
    <property type="component" value="Unassembled WGS sequence"/>
</dbReference>
<evidence type="ECO:0000313" key="13">
    <source>
        <dbReference type="EMBL" id="HDI83464.1"/>
    </source>
</evidence>
<dbReference type="Gene3D" id="3.30.450.20">
    <property type="entry name" value="PAS domain"/>
    <property type="match status" value="1"/>
</dbReference>
<evidence type="ECO:0000256" key="8">
    <source>
        <dbReference type="ARBA" id="ARBA00022840"/>
    </source>
</evidence>
<keyword evidence="9" id="KW-1133">Transmembrane helix</keyword>
<dbReference type="PANTHER" id="PTHR42878:SF7">
    <property type="entry name" value="SENSOR HISTIDINE KINASE GLRK"/>
    <property type="match status" value="1"/>
</dbReference>
<dbReference type="InterPro" id="IPR029016">
    <property type="entry name" value="GAF-like_dom_sf"/>
</dbReference>
<comment type="catalytic activity">
    <reaction evidence="1">
        <text>ATP + protein L-histidine = ADP + protein N-phospho-L-histidine.</text>
        <dbReference type="EC" id="2.7.13.3"/>
    </reaction>
</comment>
<dbReference type="SMART" id="SM00388">
    <property type="entry name" value="HisKA"/>
    <property type="match status" value="1"/>
</dbReference>
<feature type="domain" description="PAS" evidence="12">
    <location>
        <begin position="155"/>
        <end position="189"/>
    </location>
</feature>
<organism evidence="13">
    <name type="scientific">candidate division WOR-3 bacterium</name>
    <dbReference type="NCBI Taxonomy" id="2052148"/>
    <lineage>
        <taxon>Bacteria</taxon>
        <taxon>Bacteria division WOR-3</taxon>
    </lineage>
</organism>
<reference evidence="13" key="1">
    <citation type="journal article" date="2020" name="mSystems">
        <title>Genome- and Community-Level Interaction Insights into Carbon Utilization and Element Cycling Functions of Hydrothermarchaeota in Hydrothermal Sediment.</title>
        <authorList>
            <person name="Zhou Z."/>
            <person name="Liu Y."/>
            <person name="Xu W."/>
            <person name="Pan J."/>
            <person name="Luo Z.H."/>
            <person name="Li M."/>
        </authorList>
    </citation>
    <scope>NUCLEOTIDE SEQUENCE [LARGE SCALE GENOMIC DNA]</scope>
    <source>
        <strain evidence="13">HyVt-102</strain>
    </source>
</reference>
<evidence type="ECO:0000256" key="9">
    <source>
        <dbReference type="ARBA" id="ARBA00022989"/>
    </source>
</evidence>
<evidence type="ECO:0000256" key="7">
    <source>
        <dbReference type="ARBA" id="ARBA00022777"/>
    </source>
</evidence>
<dbReference type="InterPro" id="IPR000014">
    <property type="entry name" value="PAS"/>
</dbReference>
<dbReference type="CDD" id="cd00082">
    <property type="entry name" value="HisKA"/>
    <property type="match status" value="1"/>
</dbReference>
<evidence type="ECO:0000256" key="4">
    <source>
        <dbReference type="ARBA" id="ARBA00022679"/>
    </source>
</evidence>
<dbReference type="SUPFAM" id="SSF47384">
    <property type="entry name" value="Homodimeric domain of signal transducing histidine kinase"/>
    <property type="match status" value="1"/>
</dbReference>
<keyword evidence="11" id="KW-0472">Membrane</keyword>
<dbReference type="GO" id="GO:0016020">
    <property type="term" value="C:membrane"/>
    <property type="evidence" value="ECO:0007669"/>
    <property type="project" value="UniProtKB-SubCell"/>
</dbReference>
<dbReference type="SUPFAM" id="SSF55785">
    <property type="entry name" value="PYP-like sensor domain (PAS domain)"/>
    <property type="match status" value="1"/>
</dbReference>
<sequence>MQVKSFRDTLKQILDLAQDLLKSEAGTIFLLDNERDELVFEIVNGPKADELKGKRLKIGEGIAGKTAQTGEGQIVTRVKERKDFQGKFDRATGFKTESLLTAPLRIKDRIIGVIELVNKKDGVYTEDDLQILEGFAKSASSILEMALLYERIEQSRKFLYGIIDSIPHPILLLDKEGNIVYQNRALNQLPFKEELIKKTMNKRNGDTVECNGKTFTLTKSSFYMRDEVGRMVEYTTLIFVEITDKIMLAELMAQKEVKERFFAGVSHNLKNPLTPIIGLSQILMSPENLSDDVVKEYAKRINQEGQRLGKLVQMFISLSREDLGNRSWVNIGDMLKRLENGAFSVYVLDEHVGIYASGEDLELALEVLFETLKEKASDFNVRCSSVDSEIQIIIDGLDSNTVQELKRGMEQEFLIDDPFDRSNINSANLVFFREIVERHGGNIEYNNDRIKIKFFSGMKDGTGKLLEKYV</sequence>
<keyword evidence="4" id="KW-0808">Transferase</keyword>
<gene>
    <name evidence="13" type="ORF">ENF18_06715</name>
</gene>
<name>A0A7C0ZLP1_UNCW3</name>
<evidence type="ECO:0000256" key="5">
    <source>
        <dbReference type="ARBA" id="ARBA00022692"/>
    </source>
</evidence>
<dbReference type="PROSITE" id="PS50112">
    <property type="entry name" value="PAS"/>
    <property type="match status" value="1"/>
</dbReference>